<accession>A0ABD0UCC8</accession>
<keyword evidence="2" id="KW-1185">Reference proteome</keyword>
<evidence type="ECO:0000313" key="1">
    <source>
        <dbReference type="EMBL" id="KAL0910459.1"/>
    </source>
</evidence>
<gene>
    <name evidence="1" type="ORF">M5K25_021444</name>
</gene>
<protein>
    <submittedName>
        <fullName evidence="1">Uncharacterized protein</fullName>
    </submittedName>
</protein>
<dbReference type="EMBL" id="JANQDX010000016">
    <property type="protein sequence ID" value="KAL0910459.1"/>
    <property type="molecule type" value="Genomic_DNA"/>
</dbReference>
<evidence type="ECO:0000313" key="2">
    <source>
        <dbReference type="Proteomes" id="UP001552299"/>
    </source>
</evidence>
<comment type="caution">
    <text evidence="1">The sequence shown here is derived from an EMBL/GenBank/DDBJ whole genome shotgun (WGS) entry which is preliminary data.</text>
</comment>
<name>A0ABD0UCC8_DENTH</name>
<dbReference type="AlphaFoldDB" id="A0ABD0UCC8"/>
<sequence length="211" mass="23568">MARKSSFKNLSTRGKSSKYVAMSNSLDVMRNVLYSFIAVAPSLECPRTSSAGNTKQHCISSRKNLPAFHIEEQIDEKSTQKIEFNLTREHECNLFDMSVACISAASPSLHSSRSHLLRSHSSRSCSPSLPLPRLPARIRPLHSTSQRKNNFSKPKDAIKRMRTLTVLPNEKLVGEEEVCGYPIAHHCPETWCSSIADVKKATQLSKAQCKN</sequence>
<organism evidence="1 2">
    <name type="scientific">Dendrobium thyrsiflorum</name>
    <name type="common">Pinecone-like raceme dendrobium</name>
    <name type="synonym">Orchid</name>
    <dbReference type="NCBI Taxonomy" id="117978"/>
    <lineage>
        <taxon>Eukaryota</taxon>
        <taxon>Viridiplantae</taxon>
        <taxon>Streptophyta</taxon>
        <taxon>Embryophyta</taxon>
        <taxon>Tracheophyta</taxon>
        <taxon>Spermatophyta</taxon>
        <taxon>Magnoliopsida</taxon>
        <taxon>Liliopsida</taxon>
        <taxon>Asparagales</taxon>
        <taxon>Orchidaceae</taxon>
        <taxon>Epidendroideae</taxon>
        <taxon>Malaxideae</taxon>
        <taxon>Dendrobiinae</taxon>
        <taxon>Dendrobium</taxon>
    </lineage>
</organism>
<reference evidence="1 2" key="1">
    <citation type="journal article" date="2024" name="Plant Biotechnol. J.">
        <title>Dendrobium thyrsiflorum genome and its molecular insights into genes involved in important horticultural traits.</title>
        <authorList>
            <person name="Chen B."/>
            <person name="Wang J.Y."/>
            <person name="Zheng P.J."/>
            <person name="Li K.L."/>
            <person name="Liang Y.M."/>
            <person name="Chen X.F."/>
            <person name="Zhang C."/>
            <person name="Zhao X."/>
            <person name="He X."/>
            <person name="Zhang G.Q."/>
            <person name="Liu Z.J."/>
            <person name="Xu Q."/>
        </authorList>
    </citation>
    <scope>NUCLEOTIDE SEQUENCE [LARGE SCALE GENOMIC DNA]</scope>
    <source>
        <strain evidence="1">GZMU011</strain>
    </source>
</reference>
<proteinExistence type="predicted"/>
<dbReference type="Proteomes" id="UP001552299">
    <property type="component" value="Unassembled WGS sequence"/>
</dbReference>